<name>A0ABQ6JXK6_9MICO</name>
<gene>
    <name evidence="1" type="ORF">GCM10025869_35740</name>
</gene>
<accession>A0ABQ6JXK6</accession>
<evidence type="ECO:0008006" key="3">
    <source>
        <dbReference type="Google" id="ProtNLM"/>
    </source>
</evidence>
<dbReference type="Proteomes" id="UP001157069">
    <property type="component" value="Unassembled WGS sequence"/>
</dbReference>
<sequence>MTDGIIRIPEPVGDAACWLGRVCPECGGLDESPHPAEVCPRCGAEMPEAER</sequence>
<evidence type="ECO:0000313" key="1">
    <source>
        <dbReference type="EMBL" id="GMA93045.1"/>
    </source>
</evidence>
<organism evidence="1 2">
    <name type="scientific">Homoserinibacter gongjuensis</name>
    <dbReference type="NCBI Taxonomy" id="1162968"/>
    <lineage>
        <taxon>Bacteria</taxon>
        <taxon>Bacillati</taxon>
        <taxon>Actinomycetota</taxon>
        <taxon>Actinomycetes</taxon>
        <taxon>Micrococcales</taxon>
        <taxon>Microbacteriaceae</taxon>
        <taxon>Homoserinibacter</taxon>
    </lineage>
</organism>
<evidence type="ECO:0000313" key="2">
    <source>
        <dbReference type="Proteomes" id="UP001157069"/>
    </source>
</evidence>
<reference evidence="2" key="1">
    <citation type="journal article" date="2019" name="Int. J. Syst. Evol. Microbiol.">
        <title>The Global Catalogue of Microorganisms (GCM) 10K type strain sequencing project: providing services to taxonomists for standard genome sequencing and annotation.</title>
        <authorList>
            <consortium name="The Broad Institute Genomics Platform"/>
            <consortium name="The Broad Institute Genome Sequencing Center for Infectious Disease"/>
            <person name="Wu L."/>
            <person name="Ma J."/>
        </authorList>
    </citation>
    <scope>NUCLEOTIDE SEQUENCE [LARGE SCALE GENOMIC DNA]</scope>
    <source>
        <strain evidence="2">NBRC 108755</strain>
    </source>
</reference>
<dbReference type="EMBL" id="BSVA01000001">
    <property type="protein sequence ID" value="GMA93045.1"/>
    <property type="molecule type" value="Genomic_DNA"/>
</dbReference>
<proteinExistence type="predicted"/>
<dbReference type="RefSeq" id="WP_284301769.1">
    <property type="nucleotide sequence ID" value="NZ_BSVA01000001.1"/>
</dbReference>
<comment type="caution">
    <text evidence="1">The sequence shown here is derived from an EMBL/GenBank/DDBJ whole genome shotgun (WGS) entry which is preliminary data.</text>
</comment>
<protein>
    <recommendedName>
        <fullName evidence="3">Rubrerythrin-like domain-containing protein</fullName>
    </recommendedName>
</protein>
<keyword evidence="2" id="KW-1185">Reference proteome</keyword>